<feature type="domain" description="HD" evidence="4">
    <location>
        <begin position="62"/>
        <end position="161"/>
    </location>
</feature>
<dbReference type="GO" id="GO:0015969">
    <property type="term" value="P:guanosine tetraphosphate metabolic process"/>
    <property type="evidence" value="ECO:0007669"/>
    <property type="project" value="InterPro"/>
</dbReference>
<dbReference type="Pfam" id="PF04607">
    <property type="entry name" value="RelA_SpoT"/>
    <property type="match status" value="1"/>
</dbReference>
<dbReference type="PROSITE" id="PS51880">
    <property type="entry name" value="TGS"/>
    <property type="match status" value="1"/>
</dbReference>
<dbReference type="InterPro" id="IPR002912">
    <property type="entry name" value="ACT_dom"/>
</dbReference>
<dbReference type="CDD" id="cd05399">
    <property type="entry name" value="NT_Rel-Spo_like"/>
    <property type="match status" value="1"/>
</dbReference>
<dbReference type="PANTHER" id="PTHR21262:SF31">
    <property type="entry name" value="GTP PYROPHOSPHOKINASE"/>
    <property type="match status" value="1"/>
</dbReference>
<reference evidence="6" key="1">
    <citation type="journal article" date="2020" name="mSystems">
        <title>Genome- and Community-Level Interaction Insights into Carbon Utilization and Element Cycling Functions of Hydrothermarchaeota in Hydrothermal Sediment.</title>
        <authorList>
            <person name="Zhou Z."/>
            <person name="Liu Y."/>
            <person name="Xu W."/>
            <person name="Pan J."/>
            <person name="Luo Z.H."/>
            <person name="Li M."/>
        </authorList>
    </citation>
    <scope>NUCLEOTIDE SEQUENCE [LARGE SCALE GENOMIC DNA]</scope>
    <source>
        <strain evidence="6">HyVt-577</strain>
    </source>
</reference>
<comment type="similarity">
    <text evidence="2">Belongs to the relA/spoT family.</text>
</comment>
<dbReference type="InterPro" id="IPR012675">
    <property type="entry name" value="Beta-grasp_dom_sf"/>
</dbReference>
<dbReference type="InterPro" id="IPR004095">
    <property type="entry name" value="TGS"/>
</dbReference>
<comment type="caution">
    <text evidence="6">The sequence shown here is derived from an EMBL/GenBank/DDBJ whole genome shotgun (WGS) entry which is preliminary data.</text>
</comment>
<dbReference type="Pfam" id="PF13291">
    <property type="entry name" value="ACT_4"/>
    <property type="match status" value="1"/>
</dbReference>
<evidence type="ECO:0000313" key="6">
    <source>
        <dbReference type="EMBL" id="HGY56185.1"/>
    </source>
</evidence>
<dbReference type="CDD" id="cd04876">
    <property type="entry name" value="ACT_RelA-SpoT"/>
    <property type="match status" value="1"/>
</dbReference>
<dbReference type="AlphaFoldDB" id="A0A7V4U1B5"/>
<dbReference type="NCBIfam" id="TIGR00691">
    <property type="entry name" value="spoT_relA"/>
    <property type="match status" value="1"/>
</dbReference>
<dbReference type="SUPFAM" id="SSF81271">
    <property type="entry name" value="TGS-like"/>
    <property type="match status" value="1"/>
</dbReference>
<dbReference type="SMART" id="SM00471">
    <property type="entry name" value="HDc"/>
    <property type="match status" value="1"/>
</dbReference>
<dbReference type="Proteomes" id="UP000885779">
    <property type="component" value="Unassembled WGS sequence"/>
</dbReference>
<proteinExistence type="inferred from homology"/>
<dbReference type="InterPro" id="IPR003607">
    <property type="entry name" value="HD/PDEase_dom"/>
</dbReference>
<dbReference type="FunFam" id="3.10.20.30:FF:000002">
    <property type="entry name" value="GTP pyrophosphokinase (RelA/SpoT)"/>
    <property type="match status" value="1"/>
</dbReference>
<dbReference type="GO" id="GO:0015949">
    <property type="term" value="P:nucleobase-containing small molecule interconversion"/>
    <property type="evidence" value="ECO:0007669"/>
    <property type="project" value="UniProtKB-ARBA"/>
</dbReference>
<dbReference type="Pfam" id="PF02824">
    <property type="entry name" value="TGS"/>
    <property type="match status" value="1"/>
</dbReference>
<dbReference type="CDD" id="cd01668">
    <property type="entry name" value="TGS_RSH"/>
    <property type="match status" value="1"/>
</dbReference>
<dbReference type="SMART" id="SM00954">
    <property type="entry name" value="RelA_SpoT"/>
    <property type="match status" value="1"/>
</dbReference>
<dbReference type="InterPro" id="IPR007685">
    <property type="entry name" value="RelA_SpoT"/>
</dbReference>
<comment type="function">
    <text evidence="2">In eubacteria ppGpp (guanosine 3'-diphosphate 5'-diphosphate) is a mediator of the stringent response that coordinates a variety of cellular activities in response to changes in nutritional abundance.</text>
</comment>
<feature type="domain" description="TGS" evidence="5">
    <location>
        <begin position="403"/>
        <end position="464"/>
    </location>
</feature>
<evidence type="ECO:0000259" key="4">
    <source>
        <dbReference type="PROSITE" id="PS51831"/>
    </source>
</evidence>
<evidence type="ECO:0000259" key="5">
    <source>
        <dbReference type="PROSITE" id="PS51880"/>
    </source>
</evidence>
<dbReference type="Pfam" id="PF19296">
    <property type="entry name" value="RelA_AH_RIS"/>
    <property type="match status" value="1"/>
</dbReference>
<dbReference type="Pfam" id="PF13328">
    <property type="entry name" value="HD_4"/>
    <property type="match status" value="1"/>
</dbReference>
<dbReference type="CDD" id="cd00077">
    <property type="entry name" value="HDc"/>
    <property type="match status" value="1"/>
</dbReference>
<gene>
    <name evidence="6" type="ORF">ENK44_10810</name>
</gene>
<dbReference type="Gene3D" id="3.30.460.10">
    <property type="entry name" value="Beta Polymerase, domain 2"/>
    <property type="match status" value="1"/>
</dbReference>
<accession>A0A7V4U1B5</accession>
<dbReference type="InterPro" id="IPR033655">
    <property type="entry name" value="TGS_RelA/SpoT"/>
</dbReference>
<dbReference type="PANTHER" id="PTHR21262">
    <property type="entry name" value="GUANOSINE-3',5'-BIS DIPHOSPHATE 3'-PYROPHOSPHOHYDROLASE"/>
    <property type="match status" value="1"/>
</dbReference>
<dbReference type="InterPro" id="IPR006674">
    <property type="entry name" value="HD_domain"/>
</dbReference>
<dbReference type="InterPro" id="IPR045600">
    <property type="entry name" value="RelA/SpoT_AH_RIS"/>
</dbReference>
<dbReference type="FunFam" id="1.10.3210.10:FF:000001">
    <property type="entry name" value="GTP pyrophosphokinase RelA"/>
    <property type="match status" value="1"/>
</dbReference>
<dbReference type="SUPFAM" id="SSF109604">
    <property type="entry name" value="HD-domain/PDEase-like"/>
    <property type="match status" value="1"/>
</dbReference>
<dbReference type="FunFam" id="3.30.460.10:FF:000001">
    <property type="entry name" value="GTP pyrophosphokinase RelA"/>
    <property type="match status" value="1"/>
</dbReference>
<evidence type="ECO:0000256" key="1">
    <source>
        <dbReference type="ARBA" id="ARBA00025704"/>
    </source>
</evidence>
<feature type="domain" description="ACT" evidence="3">
    <location>
        <begin position="654"/>
        <end position="727"/>
    </location>
</feature>
<dbReference type="PROSITE" id="PS51671">
    <property type="entry name" value="ACT"/>
    <property type="match status" value="1"/>
</dbReference>
<dbReference type="EMBL" id="DRQG01000102">
    <property type="protein sequence ID" value="HGY56185.1"/>
    <property type="molecule type" value="Genomic_DNA"/>
</dbReference>
<dbReference type="Gene3D" id="3.10.20.30">
    <property type="match status" value="1"/>
</dbReference>
<dbReference type="InterPro" id="IPR012676">
    <property type="entry name" value="TGS-like"/>
</dbReference>
<organism evidence="6">
    <name type="scientific">Caldithrix abyssi</name>
    <dbReference type="NCBI Taxonomy" id="187145"/>
    <lineage>
        <taxon>Bacteria</taxon>
        <taxon>Pseudomonadati</taxon>
        <taxon>Calditrichota</taxon>
        <taxon>Calditrichia</taxon>
        <taxon>Calditrichales</taxon>
        <taxon>Calditrichaceae</taxon>
        <taxon>Caldithrix</taxon>
    </lineage>
</organism>
<comment type="pathway">
    <text evidence="1">Purine metabolism.</text>
</comment>
<dbReference type="InterPro" id="IPR043519">
    <property type="entry name" value="NT_sf"/>
</dbReference>
<dbReference type="InterPro" id="IPR004811">
    <property type="entry name" value="RelA/Spo_fam"/>
</dbReference>
<dbReference type="GO" id="GO:0005886">
    <property type="term" value="C:plasma membrane"/>
    <property type="evidence" value="ECO:0007669"/>
    <property type="project" value="TreeGrafter"/>
</dbReference>
<evidence type="ECO:0000256" key="2">
    <source>
        <dbReference type="RuleBase" id="RU003847"/>
    </source>
</evidence>
<name>A0A7V4U1B5_CALAY</name>
<dbReference type="InterPro" id="IPR045865">
    <property type="entry name" value="ACT-like_dom_sf"/>
</dbReference>
<dbReference type="Gene3D" id="1.10.3210.10">
    <property type="entry name" value="Hypothetical protein af1432"/>
    <property type="match status" value="1"/>
</dbReference>
<dbReference type="PROSITE" id="PS51831">
    <property type="entry name" value="HD"/>
    <property type="match status" value="1"/>
</dbReference>
<sequence>MIKYSEATLLKKNHKEVDPVFQKLLTELDGYCTANDEALIRKAYDFGMKAHLQQRRHSGEPYFLHCVEVSRILAELRMDMPTIVAGLLHDVVEDTGITMEELKDNFGETVALLVDGVTKISSLKFQSKEARQAETFRKMLLSMAMDIRVIIIKFADRLHNMRTLHHVPAKKRPRIARETRDVYAPLAHRLGIARIKSELEDLALKYLEPDVYKDIAKKIKLSQEERDAYIHMITEPIEAELEKHQIKAQISGRPKSFFSIHNKMVRRNRPFDEIYDLLAIRIIVEKVEECYYALGIVHSKYMPVYDRFKDYIAMPKINGYQSLHTTVVGPDGRMVEIQIRTKEMHRMAEEGIAAHWKYKEGVVRAESRFEQHLAWVKELLERQMQEEDPVDFMEHLKINLYQDEVFVFTPAGDLIKLAVGSTPVDFAYAVHTNIGNHCIAAKVNGKLVPLRTELKSGQQVEIITSKNQKPSQDWLSFVKTSKARHWIKKILREEQKAQMLEIGKEVLSKFLKKIKLDIDSPQFLEVLPKLGFTSVESLQAAIGHGDIAVDQIAKKLFPDQEQIPEAKDSFFVKFLKRARSKGGIRVQGMNNILIHFAKCCQPVPGDRIIGYLSRGKGVTIHRTDCKNMIKLYEEPERILEVEWDIEEKQRFQVHLSVLGEDRKSLLRDITLGISKQDVNIITVHFQKEDIYARGNLNIEIQDLQHLTKLINLLRKIPGILSVERVESVDESTTP</sequence>
<protein>
    <submittedName>
        <fullName evidence="6">Bifunctional (P)ppGpp synthetase/guanosine-3',5'-bis(Diphosphate) 3'-pyrophosphohydrolase</fullName>
    </submittedName>
</protein>
<evidence type="ECO:0000259" key="3">
    <source>
        <dbReference type="PROSITE" id="PS51671"/>
    </source>
</evidence>
<dbReference type="SUPFAM" id="SSF55021">
    <property type="entry name" value="ACT-like"/>
    <property type="match status" value="1"/>
</dbReference>
<dbReference type="Gene3D" id="3.30.70.260">
    <property type="match status" value="1"/>
</dbReference>
<dbReference type="SUPFAM" id="SSF81301">
    <property type="entry name" value="Nucleotidyltransferase"/>
    <property type="match status" value="1"/>
</dbReference>